<keyword evidence="1" id="KW-1133">Transmembrane helix</keyword>
<evidence type="ECO:0000313" key="2">
    <source>
        <dbReference type="EMBL" id="AYV77445.1"/>
    </source>
</evidence>
<reference evidence="2" key="1">
    <citation type="submission" date="2018-10" db="EMBL/GenBank/DDBJ databases">
        <title>Hidden diversity of soil giant viruses.</title>
        <authorList>
            <person name="Schulz F."/>
            <person name="Alteio L."/>
            <person name="Goudeau D."/>
            <person name="Ryan E.M."/>
            <person name="Malmstrom R.R."/>
            <person name="Blanchard J."/>
            <person name="Woyke T."/>
        </authorList>
    </citation>
    <scope>NUCLEOTIDE SEQUENCE</scope>
    <source>
        <strain evidence="2">DSV1</strain>
    </source>
</reference>
<feature type="transmembrane region" description="Helical" evidence="1">
    <location>
        <begin position="12"/>
        <end position="31"/>
    </location>
</feature>
<proteinExistence type="predicted"/>
<sequence>MCRIFSFRKQLLYGLLIVGTISCLIQSYSVAPQPIRQVDYDITKTGRCGEPRNVMISDKVKDIGYRVNMYGTLNQYGSFGWEETKMVTIKINKTITTNTIMNLFNCIDVRARINETDSEICFVVLCSVFRDKNCEHRCFHINDPDIQIQYTDWSTCDMPKLDIGCKYYSKNLWFDYIEKN</sequence>
<organism evidence="2">
    <name type="scientific">Dasosvirus sp</name>
    <dbReference type="NCBI Taxonomy" id="2487764"/>
    <lineage>
        <taxon>Viruses</taxon>
        <taxon>Varidnaviria</taxon>
        <taxon>Bamfordvirae</taxon>
        <taxon>Nucleocytoviricota</taxon>
        <taxon>Megaviricetes</taxon>
        <taxon>Imitervirales</taxon>
        <taxon>Mimiviridae</taxon>
        <taxon>Klosneuvirinae</taxon>
    </lineage>
</organism>
<evidence type="ECO:0000256" key="1">
    <source>
        <dbReference type="SAM" id="Phobius"/>
    </source>
</evidence>
<dbReference type="EMBL" id="MK072044">
    <property type="protein sequence ID" value="AYV77445.1"/>
    <property type="molecule type" value="Genomic_DNA"/>
</dbReference>
<protein>
    <submittedName>
        <fullName evidence="2">Uncharacterized protein</fullName>
    </submittedName>
</protein>
<keyword evidence="1" id="KW-0812">Transmembrane</keyword>
<name>A0A3G4ZRF3_9VIRU</name>
<keyword evidence="1" id="KW-0472">Membrane</keyword>
<gene>
    <name evidence="2" type="ORF">Dasosvirus3_4</name>
</gene>
<dbReference type="PROSITE" id="PS51257">
    <property type="entry name" value="PROKAR_LIPOPROTEIN"/>
    <property type="match status" value="1"/>
</dbReference>
<accession>A0A3G4ZRF3</accession>